<dbReference type="KEGG" id="ftj:FTUN_2500"/>
<organism evidence="3 4">
    <name type="scientific">Frigoriglobus tundricola</name>
    <dbReference type="NCBI Taxonomy" id="2774151"/>
    <lineage>
        <taxon>Bacteria</taxon>
        <taxon>Pseudomonadati</taxon>
        <taxon>Planctomycetota</taxon>
        <taxon>Planctomycetia</taxon>
        <taxon>Gemmatales</taxon>
        <taxon>Gemmataceae</taxon>
        <taxon>Frigoriglobus</taxon>
    </lineage>
</organism>
<dbReference type="Proteomes" id="UP000503447">
    <property type="component" value="Chromosome"/>
</dbReference>
<accession>A0A6M5YN32</accession>
<feature type="chain" id="PRO_5026958573" description="Pyrrolo-quinoline quinone repeat domain-containing protein" evidence="1">
    <location>
        <begin position="21"/>
        <end position="411"/>
    </location>
</feature>
<evidence type="ECO:0000313" key="3">
    <source>
        <dbReference type="EMBL" id="QJW94974.1"/>
    </source>
</evidence>
<evidence type="ECO:0000259" key="2">
    <source>
        <dbReference type="Pfam" id="PF13360"/>
    </source>
</evidence>
<protein>
    <recommendedName>
        <fullName evidence="2">Pyrrolo-quinoline quinone repeat domain-containing protein</fullName>
    </recommendedName>
</protein>
<dbReference type="SUPFAM" id="SSF50998">
    <property type="entry name" value="Quinoprotein alcohol dehydrogenase-like"/>
    <property type="match status" value="1"/>
</dbReference>
<dbReference type="Gene3D" id="2.40.10.480">
    <property type="match status" value="1"/>
</dbReference>
<dbReference type="AlphaFoldDB" id="A0A6M5YN32"/>
<dbReference type="InterPro" id="IPR002372">
    <property type="entry name" value="PQQ_rpt_dom"/>
</dbReference>
<dbReference type="InterPro" id="IPR015943">
    <property type="entry name" value="WD40/YVTN_repeat-like_dom_sf"/>
</dbReference>
<evidence type="ECO:0000256" key="1">
    <source>
        <dbReference type="SAM" id="SignalP"/>
    </source>
</evidence>
<feature type="domain" description="Pyrrolo-quinoline quinone repeat" evidence="2">
    <location>
        <begin position="117"/>
        <end position="337"/>
    </location>
</feature>
<dbReference type="RefSeq" id="WP_171470857.1">
    <property type="nucleotide sequence ID" value="NZ_CP053452.2"/>
</dbReference>
<evidence type="ECO:0000313" key="4">
    <source>
        <dbReference type="Proteomes" id="UP000503447"/>
    </source>
</evidence>
<proteinExistence type="predicted"/>
<dbReference type="Pfam" id="PF13360">
    <property type="entry name" value="PQQ_2"/>
    <property type="match status" value="1"/>
</dbReference>
<dbReference type="EMBL" id="CP053452">
    <property type="protein sequence ID" value="QJW94974.1"/>
    <property type="molecule type" value="Genomic_DNA"/>
</dbReference>
<feature type="signal peptide" evidence="1">
    <location>
        <begin position="1"/>
        <end position="20"/>
    </location>
</feature>
<dbReference type="PANTHER" id="PTHR34512:SF30">
    <property type="entry name" value="OUTER MEMBRANE PROTEIN ASSEMBLY FACTOR BAMB"/>
    <property type="match status" value="1"/>
</dbReference>
<dbReference type="InterPro" id="IPR011047">
    <property type="entry name" value="Quinoprotein_ADH-like_sf"/>
</dbReference>
<sequence>MRRMLPLIALVSLAISHAPAADWSQFRGPNGTGIAAGEFPKIDPKKPLWKVEIPGRGAGSPIVVGGKVYLQTASSDGQTRTLMCFRAADGKTLWTKDVPGTTAKMHAKNTLASNTPTAHGDTVYCVWWDGSGVSLRAYDATGKEKWHAPLGRYASPHGAGMSPVLHDGLVYVNVDDDTHAELLAFDAKTGEKKWAAPRRHHRACYTSPFILERAGKKELVLGTTTAVTSYEPATGNVNWNYDLEWPKGATILRAVGQPVFAGGNVIVYCGEGGNSRYVVAVKPGGGGNTAAAVKAWEARKQIPYVPSLLARTDLLFWVHDDGRVGCTQAKSGKVVWEESLFSGAATVSPIAAGDELLAISEKGQIAVLKAGAEFDLVSKVELGEGAFATPALADGRLYVRGTAHLYCFGNK</sequence>
<dbReference type="InterPro" id="IPR018391">
    <property type="entry name" value="PQQ_b-propeller_rpt"/>
</dbReference>
<gene>
    <name evidence="3" type="ORF">FTUN_2500</name>
</gene>
<keyword evidence="4" id="KW-1185">Reference proteome</keyword>
<keyword evidence="1" id="KW-0732">Signal</keyword>
<dbReference type="Gene3D" id="2.130.10.10">
    <property type="entry name" value="YVTN repeat-like/Quinoprotein amine dehydrogenase"/>
    <property type="match status" value="1"/>
</dbReference>
<dbReference type="PANTHER" id="PTHR34512">
    <property type="entry name" value="CELL SURFACE PROTEIN"/>
    <property type="match status" value="1"/>
</dbReference>
<name>A0A6M5YN32_9BACT</name>
<dbReference type="SMART" id="SM00564">
    <property type="entry name" value="PQQ"/>
    <property type="match status" value="4"/>
</dbReference>
<reference evidence="4" key="1">
    <citation type="submission" date="2020-05" db="EMBL/GenBank/DDBJ databases">
        <title>Frigoriglobus tundricola gen. nov., sp. nov., a psychrotolerant cellulolytic planctomycete of the family Gemmataceae with two divergent copies of 16S rRNA gene.</title>
        <authorList>
            <person name="Kulichevskaya I.S."/>
            <person name="Ivanova A.A."/>
            <person name="Naumoff D.G."/>
            <person name="Beletsky A.V."/>
            <person name="Rijpstra W.I.C."/>
            <person name="Sinninghe Damste J.S."/>
            <person name="Mardanov A.V."/>
            <person name="Ravin N.V."/>
            <person name="Dedysh S.N."/>
        </authorList>
    </citation>
    <scope>NUCLEOTIDE SEQUENCE [LARGE SCALE GENOMIC DNA]</scope>
    <source>
        <strain evidence="4">PL17</strain>
    </source>
</reference>